<evidence type="ECO:0000256" key="1">
    <source>
        <dbReference type="SAM" id="SignalP"/>
    </source>
</evidence>
<organism evidence="2 3">
    <name type="scientific">Lobosporangium transversale</name>
    <dbReference type="NCBI Taxonomy" id="64571"/>
    <lineage>
        <taxon>Eukaryota</taxon>
        <taxon>Fungi</taxon>
        <taxon>Fungi incertae sedis</taxon>
        <taxon>Mucoromycota</taxon>
        <taxon>Mortierellomycotina</taxon>
        <taxon>Mortierellomycetes</taxon>
        <taxon>Mortierellales</taxon>
        <taxon>Mortierellaceae</taxon>
        <taxon>Lobosporangium</taxon>
    </lineage>
</organism>
<gene>
    <name evidence="2" type="ORF">BCR41DRAFT_360139</name>
</gene>
<dbReference type="OrthoDB" id="4937086at2759"/>
<dbReference type="GeneID" id="33567156"/>
<dbReference type="EMBL" id="MCFF01000041">
    <property type="protein sequence ID" value="ORZ07526.1"/>
    <property type="molecule type" value="Genomic_DNA"/>
</dbReference>
<keyword evidence="1" id="KW-0732">Signal</keyword>
<dbReference type="InParanoid" id="A0A1Y2GD58"/>
<reference evidence="2 3" key="1">
    <citation type="submission" date="2016-07" db="EMBL/GenBank/DDBJ databases">
        <title>Pervasive Adenine N6-methylation of Active Genes in Fungi.</title>
        <authorList>
            <consortium name="DOE Joint Genome Institute"/>
            <person name="Mondo S.J."/>
            <person name="Dannebaum R.O."/>
            <person name="Kuo R.C."/>
            <person name="Labutti K."/>
            <person name="Haridas S."/>
            <person name="Kuo A."/>
            <person name="Salamov A."/>
            <person name="Ahrendt S.R."/>
            <person name="Lipzen A."/>
            <person name="Sullivan W."/>
            <person name="Andreopoulos W.B."/>
            <person name="Clum A."/>
            <person name="Lindquist E."/>
            <person name="Daum C."/>
            <person name="Ramamoorthy G.K."/>
            <person name="Gryganskyi A."/>
            <person name="Culley D."/>
            <person name="Magnuson J.K."/>
            <person name="James T.Y."/>
            <person name="O'Malley M.A."/>
            <person name="Stajich J.E."/>
            <person name="Spatafora J.W."/>
            <person name="Visel A."/>
            <person name="Grigoriev I.V."/>
        </authorList>
    </citation>
    <scope>NUCLEOTIDE SEQUENCE [LARGE SCALE GENOMIC DNA]</scope>
    <source>
        <strain evidence="2 3">NRRL 3116</strain>
    </source>
</reference>
<evidence type="ECO:0000313" key="3">
    <source>
        <dbReference type="Proteomes" id="UP000193648"/>
    </source>
</evidence>
<comment type="caution">
    <text evidence="2">The sequence shown here is derived from an EMBL/GenBank/DDBJ whole genome shotgun (WGS) entry which is preliminary data.</text>
</comment>
<feature type="signal peptide" evidence="1">
    <location>
        <begin position="1"/>
        <end position="19"/>
    </location>
</feature>
<dbReference type="AlphaFoldDB" id="A0A1Y2GD58"/>
<name>A0A1Y2GD58_9FUNG</name>
<sequence length="113" mass="12232">MRYSIFALGLVAFISSGKADCHHPSAPPDTGDISLYRGRNCVGRYLNVAAMDTCQDWPEFDACSAITRKGVTCDIYKSDGCSGDYVTTIDSSGYRQFCGLGPETIQSVRCRAA</sequence>
<dbReference type="Proteomes" id="UP000193648">
    <property type="component" value="Unassembled WGS sequence"/>
</dbReference>
<feature type="chain" id="PRO_5012869873" evidence="1">
    <location>
        <begin position="20"/>
        <end position="113"/>
    </location>
</feature>
<dbReference type="RefSeq" id="XP_021878033.1">
    <property type="nucleotide sequence ID" value="XM_022025312.1"/>
</dbReference>
<proteinExistence type="predicted"/>
<protein>
    <submittedName>
        <fullName evidence="2">Uncharacterized protein</fullName>
    </submittedName>
</protein>
<keyword evidence="3" id="KW-1185">Reference proteome</keyword>
<evidence type="ECO:0000313" key="2">
    <source>
        <dbReference type="EMBL" id="ORZ07526.1"/>
    </source>
</evidence>
<accession>A0A1Y2GD58</accession>